<evidence type="ECO:0000259" key="2">
    <source>
        <dbReference type="Pfam" id="PF05729"/>
    </source>
</evidence>
<dbReference type="InterPro" id="IPR016187">
    <property type="entry name" value="CTDL_fold"/>
</dbReference>
<dbReference type="SUPFAM" id="SSF52540">
    <property type="entry name" value="P-loop containing nucleoside triphosphate hydrolases"/>
    <property type="match status" value="1"/>
</dbReference>
<feature type="domain" description="NACHT" evidence="2">
    <location>
        <begin position="317"/>
        <end position="433"/>
    </location>
</feature>
<evidence type="ECO:0000259" key="1">
    <source>
        <dbReference type="Pfam" id="PF03781"/>
    </source>
</evidence>
<evidence type="ECO:0000313" key="4">
    <source>
        <dbReference type="Proteomes" id="UP000310314"/>
    </source>
</evidence>
<keyword evidence="4" id="KW-1185">Reference proteome</keyword>
<dbReference type="GO" id="GO:0120147">
    <property type="term" value="F:formylglycine-generating oxidase activity"/>
    <property type="evidence" value="ECO:0007669"/>
    <property type="project" value="TreeGrafter"/>
</dbReference>
<dbReference type="InterPro" id="IPR005532">
    <property type="entry name" value="SUMF_dom"/>
</dbReference>
<dbReference type="AlphaFoldDB" id="A0A5S3PDX8"/>
<organism evidence="3 4">
    <name type="scientific">Maribacter algarum</name>
    <name type="common">ex Zhang et al. 2020</name>
    <dbReference type="NCBI Taxonomy" id="2578118"/>
    <lineage>
        <taxon>Bacteria</taxon>
        <taxon>Pseudomonadati</taxon>
        <taxon>Bacteroidota</taxon>
        <taxon>Flavobacteriia</taxon>
        <taxon>Flavobacteriales</taxon>
        <taxon>Flavobacteriaceae</taxon>
        <taxon>Maribacter</taxon>
    </lineage>
</organism>
<dbReference type="InterPro" id="IPR007111">
    <property type="entry name" value="NACHT_NTPase"/>
</dbReference>
<accession>A0A5S3PDX8</accession>
<dbReference type="InterPro" id="IPR027417">
    <property type="entry name" value="P-loop_NTPase"/>
</dbReference>
<gene>
    <name evidence="3" type="ORF">FEE95_21020</name>
</gene>
<dbReference type="Gene3D" id="3.40.50.300">
    <property type="entry name" value="P-loop containing nucleotide triphosphate hydrolases"/>
    <property type="match status" value="1"/>
</dbReference>
<dbReference type="OrthoDB" id="9768004at2"/>
<dbReference type="EMBL" id="VATY01000006">
    <property type="protein sequence ID" value="TMM52173.1"/>
    <property type="molecule type" value="Genomic_DNA"/>
</dbReference>
<reference evidence="3 4" key="1">
    <citation type="submission" date="2019-05" db="EMBL/GenBank/DDBJ databases">
        <authorList>
            <person name="Zhang J.-Y."/>
            <person name="Feg X."/>
            <person name="Du Z.-J."/>
        </authorList>
    </citation>
    <scope>NUCLEOTIDE SEQUENCE [LARGE SCALE GENOMIC DNA]</scope>
    <source>
        <strain evidence="3 4">RZ26</strain>
    </source>
</reference>
<dbReference type="Pfam" id="PF03781">
    <property type="entry name" value="FGE-sulfatase"/>
    <property type="match status" value="1"/>
</dbReference>
<proteinExistence type="predicted"/>
<dbReference type="PANTHER" id="PTHR23150:SF19">
    <property type="entry name" value="FORMYLGLYCINE-GENERATING ENZYME"/>
    <property type="match status" value="1"/>
</dbReference>
<dbReference type="Pfam" id="PF05729">
    <property type="entry name" value="NACHT"/>
    <property type="match status" value="1"/>
</dbReference>
<dbReference type="SUPFAM" id="SSF56436">
    <property type="entry name" value="C-type lectin-like"/>
    <property type="match status" value="1"/>
</dbReference>
<name>A0A5S3PDX8_9FLAO</name>
<dbReference type="Proteomes" id="UP000310314">
    <property type="component" value="Unassembled WGS sequence"/>
</dbReference>
<evidence type="ECO:0000313" key="3">
    <source>
        <dbReference type="EMBL" id="TMM52173.1"/>
    </source>
</evidence>
<protein>
    <submittedName>
        <fullName evidence="3">NACHT domain-containing protein</fullName>
    </submittedName>
</protein>
<dbReference type="Gene3D" id="3.90.1580.10">
    <property type="entry name" value="paralog of FGE (formylglycine-generating enzyme)"/>
    <property type="match status" value="1"/>
</dbReference>
<comment type="caution">
    <text evidence="3">The sequence shown here is derived from an EMBL/GenBank/DDBJ whole genome shotgun (WGS) entry which is preliminary data.</text>
</comment>
<dbReference type="InterPro" id="IPR042095">
    <property type="entry name" value="SUMF_sf"/>
</dbReference>
<sequence>MSKPNHLLQSLQIELAKHKKIEDVLGQSFQRPISSIKDGYPEFAVGWINDVLNKLFDYWTFENNLELPNDFQLENASVLIKKYPSFESIIKSFEKTQKKILEKKGDWGNIDVDGAIDVFSEFIEILKWISKSENNLIESDSFRLNENVTKKTLFLVEFFEILKFRLFKFIEFNQESAYLLFEKKTGLKHEYIEVVISDNLRVLEGIQTSKQSILETTYPLKTSFILTDNYSIAQQIPKDVFTLDSFVSKYLDYNRYLENLRIIDYNLGDEKFVELSGELLSYITDKQEFKIVSTSDINLILEEFLNSERGNLFVLSKPGGGKSFICRSILKKISSNHNDSKYSIYFDVSLMTLGEKIEDFIIRNTSNYFDLQANEIFDVIYFLNNYGRLILIFDGLDEVFDKFDIKDFISVFGEISKLFTHKSKIIITSRLSFLMSSKHISELLNKEALISDKIATELNSVGLDPLQLPNFEILKLNDIQLKEIEVSKKHLKLSREIPKTNDISITPLEYRLLENIPINQSLTSFSFKNNKFSKSKLIYNYLITLADDLVKSNSKTFQDFVNYFSQSYQKNVLHFELLQLFTFFGQDLFIDNIPSLKNMAFRELFVEFGENKIKFKHKNYLEFMFALAYVNNPVLIDDCISISDEIRIYINEMNNDRSYFNIFNKYHPSELLVDKGYYVTGEYDNTKIRKLDKNLIFDEYFVTVKEYNEFLSAVKKFDIKEFEHSLQPTGFSHTPQYTRLKEKDYFFDEKFLDYPAICLSYWSAYAYASFMGKRLPTSFEWECATRGKYGNLFSWGNSVEISAANSADYWADELLVVYDKWKDHFDKSGNVRGGNPVGKDTFEKNKSDFGIRHMCGNIWEYSSTVSEDYSKVVICGGSFDNPLRAIKGSSKGIAKILTFSNAVGFRCCKELH</sequence>
<dbReference type="InterPro" id="IPR051043">
    <property type="entry name" value="Sulfatase_Mod_Factor_Kinase"/>
</dbReference>
<dbReference type="PANTHER" id="PTHR23150">
    <property type="entry name" value="SULFATASE MODIFYING FACTOR 1, 2"/>
    <property type="match status" value="1"/>
</dbReference>
<feature type="domain" description="Sulfatase-modifying factor enzyme-like" evidence="1">
    <location>
        <begin position="693"/>
        <end position="908"/>
    </location>
</feature>